<feature type="compositionally biased region" description="Acidic residues" evidence="1">
    <location>
        <begin position="121"/>
        <end position="151"/>
    </location>
</feature>
<feature type="compositionally biased region" description="Low complexity" evidence="1">
    <location>
        <begin position="16"/>
        <end position="26"/>
    </location>
</feature>
<dbReference type="PANTHER" id="PTHR23285">
    <property type="entry name" value="RING FINGER AND KH DOMAIN CONTAINING PROTEIN 1"/>
    <property type="match status" value="1"/>
</dbReference>
<keyword evidence="3" id="KW-1185">Reference proteome</keyword>
<evidence type="ECO:0000313" key="3">
    <source>
        <dbReference type="Proteomes" id="UP000694559"/>
    </source>
</evidence>
<dbReference type="InterPro" id="IPR047227">
    <property type="entry name" value="MEX3"/>
</dbReference>
<dbReference type="OrthoDB" id="427410at2759"/>
<dbReference type="GeneTree" id="ENSGT00940000160973"/>
<accession>A0A8C6XVW7</accession>
<protein>
    <submittedName>
        <fullName evidence="2">Uncharacterized protein</fullName>
    </submittedName>
</protein>
<feature type="compositionally biased region" description="Pro residues" evidence="1">
    <location>
        <begin position="46"/>
        <end position="63"/>
    </location>
</feature>
<evidence type="ECO:0000313" key="2">
    <source>
        <dbReference type="Ensembl" id="ENSNNAP00000019837.1"/>
    </source>
</evidence>
<reference evidence="2" key="2">
    <citation type="submission" date="2025-09" db="UniProtKB">
        <authorList>
            <consortium name="Ensembl"/>
        </authorList>
    </citation>
    <scope>IDENTIFICATION</scope>
</reference>
<feature type="region of interest" description="Disordered" evidence="1">
    <location>
        <begin position="1"/>
        <end position="158"/>
    </location>
</feature>
<dbReference type="Proteomes" id="UP000694559">
    <property type="component" value="Unplaced"/>
</dbReference>
<dbReference type="Ensembl" id="ENSNNAT00000020826.1">
    <property type="protein sequence ID" value="ENSNNAP00000019837.1"/>
    <property type="gene ID" value="ENSNNAG00000013210.1"/>
</dbReference>
<sequence length="348" mass="36247">MPSGSASPSPPEEPPDLGARLLLPPLAAAPPRPLPGLLLQYHAQPPLSPSPPLLPASPQPPLLPDTGLLRERLAGLGLRRRERGDEAAREPEEEDEEEEEEEGEEEAAPEEGERGGGGGDLELDLEEPPEDEEDEAAEEEEEEEEEEEDGFLEPLGGGVCGPASLLLLPPPASSPPLLPPGLGSVLLPPQVSALPLAAGSAFEVAEAGALGGALYGPGDDVHAGVMAAMLSQSYGPPGAAAAAAVAGMPPGSVLNGEQAALLRRKSVNTTECVPVPSSEHVAEIVGRQGELRRAWASGSIGLWEGILPPGIILKGVIKDERVEEKGWQDSPKKKVHFRSCKGLVFIVF</sequence>
<proteinExistence type="predicted"/>
<dbReference type="PANTHER" id="PTHR23285:SF8">
    <property type="entry name" value="RNA-BINDING E3 UBIQUITIN-PROTEIN LIGASE MEX3C"/>
    <property type="match status" value="1"/>
</dbReference>
<organism evidence="2 3">
    <name type="scientific">Naja naja</name>
    <name type="common">Indian cobra</name>
    <dbReference type="NCBI Taxonomy" id="35670"/>
    <lineage>
        <taxon>Eukaryota</taxon>
        <taxon>Metazoa</taxon>
        <taxon>Chordata</taxon>
        <taxon>Craniata</taxon>
        <taxon>Vertebrata</taxon>
        <taxon>Euteleostomi</taxon>
        <taxon>Lepidosauria</taxon>
        <taxon>Squamata</taxon>
        <taxon>Bifurcata</taxon>
        <taxon>Unidentata</taxon>
        <taxon>Episquamata</taxon>
        <taxon>Toxicofera</taxon>
        <taxon>Serpentes</taxon>
        <taxon>Colubroidea</taxon>
        <taxon>Elapidae</taxon>
        <taxon>Elapinae</taxon>
        <taxon>Naja</taxon>
    </lineage>
</organism>
<feature type="compositionally biased region" description="Low complexity" evidence="1">
    <location>
        <begin position="35"/>
        <end position="45"/>
    </location>
</feature>
<feature type="compositionally biased region" description="Acidic residues" evidence="1">
    <location>
        <begin position="91"/>
        <end position="110"/>
    </location>
</feature>
<dbReference type="AlphaFoldDB" id="A0A8C6XVW7"/>
<name>A0A8C6XVW7_NAJNA</name>
<dbReference type="GO" id="GO:0003723">
    <property type="term" value="F:RNA binding"/>
    <property type="evidence" value="ECO:0007669"/>
    <property type="project" value="InterPro"/>
</dbReference>
<evidence type="ECO:0000256" key="1">
    <source>
        <dbReference type="SAM" id="MobiDB-lite"/>
    </source>
</evidence>
<reference evidence="2" key="1">
    <citation type="submission" date="2025-08" db="UniProtKB">
        <authorList>
            <consortium name="Ensembl"/>
        </authorList>
    </citation>
    <scope>IDENTIFICATION</scope>
</reference>